<keyword evidence="4 11" id="KW-0808">Transferase</keyword>
<dbReference type="Pfam" id="PF01339">
    <property type="entry name" value="CheB_methylest"/>
    <property type="match status" value="1"/>
</dbReference>
<feature type="region of interest" description="Disordered" evidence="8">
    <location>
        <begin position="1"/>
        <end position="28"/>
    </location>
</feature>
<evidence type="ECO:0000256" key="4">
    <source>
        <dbReference type="ARBA" id="ARBA00022679"/>
    </source>
</evidence>
<dbReference type="SUPFAM" id="SSF47757">
    <property type="entry name" value="Chemotaxis receptor methyltransferase CheR, N-terminal domain"/>
    <property type="match status" value="1"/>
</dbReference>
<feature type="active site" evidence="6">
    <location>
        <position position="37"/>
    </location>
</feature>
<dbReference type="InterPro" id="IPR022641">
    <property type="entry name" value="CheR_N"/>
</dbReference>
<dbReference type="GO" id="GO:0008984">
    <property type="term" value="F:protein-glutamate methylesterase activity"/>
    <property type="evidence" value="ECO:0007669"/>
    <property type="project" value="InterPro"/>
</dbReference>
<feature type="active site" evidence="6">
    <location>
        <position position="64"/>
    </location>
</feature>
<evidence type="ECO:0000259" key="10">
    <source>
        <dbReference type="PROSITE" id="PS50123"/>
    </source>
</evidence>
<dbReference type="EMBL" id="CP021425">
    <property type="protein sequence ID" value="ARU56854.1"/>
    <property type="molecule type" value="Genomic_DNA"/>
</dbReference>
<comment type="catalytic activity">
    <reaction evidence="1">
        <text>L-glutamyl-[protein] + S-adenosyl-L-methionine = [protein]-L-glutamate 5-O-methyl ester + S-adenosyl-L-homocysteine</text>
        <dbReference type="Rhea" id="RHEA:24452"/>
        <dbReference type="Rhea" id="RHEA-COMP:10208"/>
        <dbReference type="Rhea" id="RHEA-COMP:10311"/>
        <dbReference type="ChEBI" id="CHEBI:29973"/>
        <dbReference type="ChEBI" id="CHEBI:57856"/>
        <dbReference type="ChEBI" id="CHEBI:59789"/>
        <dbReference type="ChEBI" id="CHEBI:82795"/>
        <dbReference type="EC" id="2.1.1.80"/>
    </reaction>
</comment>
<keyword evidence="6" id="KW-0145">Chemotaxis</keyword>
<dbReference type="RefSeq" id="WP_087461809.1">
    <property type="nucleotide sequence ID" value="NZ_CP021425.1"/>
</dbReference>
<feature type="active site" evidence="6">
    <location>
        <position position="156"/>
    </location>
</feature>
<dbReference type="Gene3D" id="3.40.50.180">
    <property type="entry name" value="Methylesterase CheB, C-terminal domain"/>
    <property type="match status" value="1"/>
</dbReference>
<gene>
    <name evidence="11" type="ORF">OLMES_2806</name>
</gene>
<dbReference type="InterPro" id="IPR000780">
    <property type="entry name" value="CheR_MeTrfase"/>
</dbReference>
<dbReference type="GO" id="GO:0008983">
    <property type="term" value="F:protein-glutamate O-methyltransferase activity"/>
    <property type="evidence" value="ECO:0007669"/>
    <property type="project" value="UniProtKB-EC"/>
</dbReference>
<dbReference type="InterPro" id="IPR050903">
    <property type="entry name" value="Bact_Chemotaxis_MeTrfase"/>
</dbReference>
<dbReference type="GO" id="GO:0000156">
    <property type="term" value="F:phosphorelay response regulator activity"/>
    <property type="evidence" value="ECO:0007669"/>
    <property type="project" value="InterPro"/>
</dbReference>
<evidence type="ECO:0000256" key="1">
    <source>
        <dbReference type="ARBA" id="ARBA00001541"/>
    </source>
</evidence>
<evidence type="ECO:0000256" key="8">
    <source>
        <dbReference type="SAM" id="MobiDB-lite"/>
    </source>
</evidence>
<evidence type="ECO:0000256" key="5">
    <source>
        <dbReference type="ARBA" id="ARBA00022691"/>
    </source>
</evidence>
<evidence type="ECO:0000256" key="3">
    <source>
        <dbReference type="ARBA" id="ARBA00022603"/>
    </source>
</evidence>
<feature type="coiled-coil region" evidence="7">
    <location>
        <begin position="675"/>
        <end position="755"/>
    </location>
</feature>
<dbReference type="SMART" id="SM00138">
    <property type="entry name" value="MeTrc"/>
    <property type="match status" value="1"/>
</dbReference>
<evidence type="ECO:0000313" key="12">
    <source>
        <dbReference type="Proteomes" id="UP000196027"/>
    </source>
</evidence>
<sequence>MNQNPSQPLTNSSLGKQSETKRQKDNSPSHIVAIGASAGGLEALQALFDSMPFDLGLAYIVVQHLSPDYISLMDELLTKHTRMAIHLAEEGVALERDTIYLIPAGKLMRIAEGQIYLSDLPPDNRINMPINELFRSVAEDAQNRSIGIILSGTGSDGSRGLVQMKEMGAMIITQSPEEAQFDGMPLSAIDTGCVDFVLPVNQIPTHVQKYISHPLRRHRSNQFLHHFSENLELLESVLNLIREKTELDFKAYKESTVSRRIVHRMSINGKPSLKDYHQFLLDNPEEIEQVKRDLLIGVTQFFRDHEVWDVLRADVIIPLVKSSTPGDPIRIWCVGCSTGEEAYTMALLFAECCESLGVTRHIKIFASDIDQAAVAFGATGIYPTTIATEVPVNLLSKYFIQQPDGHYQVTKELRSMVVFATHNIIQDPPFSNMHLVSCRNTLIYLQAQAQQKALAFFHFSLRLDGALLLGSAESPGNFNNYFDIIDSKLRIYRKTKDLRIPVTSIHTGGVRQHRYQPRAIPRYIEESAKIDARRRMPNTPIGQKVIFDHFVPPTMVVNHKLQLIYSYGDCSIFTAKLKPGLVTNDVADVLIPDIASQALSAAHQVILEKRSILLKNVYRCQLEGENTATLWSLKCFPIQEKDSVQTYTAISFLQESKTNTADIEYDIDQQAQQRISELDKALVECQRMYREVMEELDSTSEELQSSNEELMAANEELQSTNEELQSVNEELYTVNSEHQQKIAELTEANNDFENLLKTTRIAVLFLDSNLNIRRYTHALRQYVNIMDFDINRSFKDLSLKYDFDGLHEKIEKANTEAGSYSQLYVLNDNTEVEVSVTPYTIGQKHRGVVVSMRDLSQDE</sequence>
<dbReference type="Proteomes" id="UP000196027">
    <property type="component" value="Chromosome"/>
</dbReference>
<dbReference type="Pfam" id="PF13596">
    <property type="entry name" value="PAS_10"/>
    <property type="match status" value="1"/>
</dbReference>
<dbReference type="PROSITE" id="PS50122">
    <property type="entry name" value="CHEB"/>
    <property type="match status" value="1"/>
</dbReference>
<evidence type="ECO:0000313" key="11">
    <source>
        <dbReference type="EMBL" id="ARU56854.1"/>
    </source>
</evidence>
<dbReference type="InterPro" id="IPR022642">
    <property type="entry name" value="CheR_C"/>
</dbReference>
<protein>
    <recommendedName>
        <fullName evidence="2">protein-glutamate O-methyltransferase</fullName>
        <ecNumber evidence="2">2.1.1.80</ecNumber>
    </recommendedName>
</protein>
<keyword evidence="7" id="KW-0175">Coiled coil</keyword>
<dbReference type="KEGG" id="ome:OLMES_2806"/>
<dbReference type="GO" id="GO:0005737">
    <property type="term" value="C:cytoplasm"/>
    <property type="evidence" value="ECO:0007669"/>
    <property type="project" value="InterPro"/>
</dbReference>
<keyword evidence="6" id="KW-0378">Hydrolase</keyword>
<dbReference type="PANTHER" id="PTHR24422">
    <property type="entry name" value="CHEMOTAXIS PROTEIN METHYLTRANSFERASE"/>
    <property type="match status" value="1"/>
</dbReference>
<dbReference type="PRINTS" id="PR00996">
    <property type="entry name" value="CHERMTFRASE"/>
</dbReference>
<dbReference type="SUPFAM" id="SSF53335">
    <property type="entry name" value="S-adenosyl-L-methionine-dependent methyltransferases"/>
    <property type="match status" value="1"/>
</dbReference>
<dbReference type="Gene3D" id="3.40.50.150">
    <property type="entry name" value="Vaccinia Virus protein VP39"/>
    <property type="match status" value="1"/>
</dbReference>
<dbReference type="Pfam" id="PF03705">
    <property type="entry name" value="CheR_N"/>
    <property type="match status" value="1"/>
</dbReference>
<dbReference type="OrthoDB" id="9816309at2"/>
<dbReference type="InterPro" id="IPR036804">
    <property type="entry name" value="CheR_N_sf"/>
</dbReference>
<evidence type="ECO:0000256" key="6">
    <source>
        <dbReference type="PROSITE-ProRule" id="PRU00050"/>
    </source>
</evidence>
<dbReference type="SUPFAM" id="SSF52738">
    <property type="entry name" value="Methylesterase CheB, C-terminal domain"/>
    <property type="match status" value="1"/>
</dbReference>
<dbReference type="GO" id="GO:0032259">
    <property type="term" value="P:methylation"/>
    <property type="evidence" value="ECO:0007669"/>
    <property type="project" value="UniProtKB-KW"/>
</dbReference>
<reference evidence="11 12" key="1">
    <citation type="submission" date="2017-05" db="EMBL/GenBank/DDBJ databases">
        <title>Genomic insights into alkan degradation activity of Oleiphilus messinensis.</title>
        <authorList>
            <person name="Kozyavkin S.A."/>
            <person name="Slesarev A.I."/>
            <person name="Golyshin P.N."/>
            <person name="Korzhenkov A."/>
            <person name="Golyshina O.N."/>
            <person name="Toshchakov S.V."/>
        </authorList>
    </citation>
    <scope>NUCLEOTIDE SEQUENCE [LARGE SCALE GENOMIC DNA]</scope>
    <source>
        <strain evidence="11 12">ME102</strain>
    </source>
</reference>
<organism evidence="11 12">
    <name type="scientific">Oleiphilus messinensis</name>
    <dbReference type="NCBI Taxonomy" id="141451"/>
    <lineage>
        <taxon>Bacteria</taxon>
        <taxon>Pseudomonadati</taxon>
        <taxon>Pseudomonadota</taxon>
        <taxon>Gammaproteobacteria</taxon>
        <taxon>Oceanospirillales</taxon>
        <taxon>Oleiphilaceae</taxon>
        <taxon>Oleiphilus</taxon>
    </lineage>
</organism>
<evidence type="ECO:0000259" key="9">
    <source>
        <dbReference type="PROSITE" id="PS50122"/>
    </source>
</evidence>
<feature type="compositionally biased region" description="Basic and acidic residues" evidence="8">
    <location>
        <begin position="18"/>
        <end position="27"/>
    </location>
</feature>
<dbReference type="AlphaFoldDB" id="A0A1Y0IBT5"/>
<dbReference type="CDD" id="cd16434">
    <property type="entry name" value="CheB-CheR_fusion"/>
    <property type="match status" value="1"/>
</dbReference>
<feature type="domain" description="CheR-type methyltransferase" evidence="10">
    <location>
        <begin position="222"/>
        <end position="497"/>
    </location>
</feature>
<name>A0A1Y0IBT5_9GAMM</name>
<dbReference type="InterPro" id="IPR000673">
    <property type="entry name" value="Sig_transdc_resp-reg_Me-estase"/>
</dbReference>
<dbReference type="Pfam" id="PF01739">
    <property type="entry name" value="CheR"/>
    <property type="match status" value="1"/>
</dbReference>
<keyword evidence="5" id="KW-0949">S-adenosyl-L-methionine</keyword>
<keyword evidence="3 11" id="KW-0489">Methyltransferase</keyword>
<dbReference type="PROSITE" id="PS50123">
    <property type="entry name" value="CHER"/>
    <property type="match status" value="1"/>
</dbReference>
<dbReference type="PANTHER" id="PTHR24422:SF27">
    <property type="entry name" value="PROTEIN-GLUTAMATE O-METHYLTRANSFERASE"/>
    <property type="match status" value="1"/>
</dbReference>
<dbReference type="Gene3D" id="3.30.450.20">
    <property type="entry name" value="PAS domain"/>
    <property type="match status" value="1"/>
</dbReference>
<feature type="domain" description="CheB-type methylesterase" evidence="9">
    <location>
        <begin position="25"/>
        <end position="214"/>
    </location>
</feature>
<proteinExistence type="predicted"/>
<dbReference type="EC" id="2.1.1.80" evidence="2"/>
<keyword evidence="12" id="KW-1185">Reference proteome</keyword>
<dbReference type="Gene3D" id="1.10.155.10">
    <property type="entry name" value="Chemotaxis receptor methyltransferase CheR, N-terminal domain"/>
    <property type="match status" value="1"/>
</dbReference>
<dbReference type="InterPro" id="IPR035909">
    <property type="entry name" value="CheB_C"/>
</dbReference>
<accession>A0A1Y0IBT5</accession>
<feature type="compositionally biased region" description="Polar residues" evidence="8">
    <location>
        <begin position="1"/>
        <end position="17"/>
    </location>
</feature>
<dbReference type="GO" id="GO:0006935">
    <property type="term" value="P:chemotaxis"/>
    <property type="evidence" value="ECO:0007669"/>
    <property type="project" value="UniProtKB-UniRule"/>
</dbReference>
<dbReference type="InterPro" id="IPR029063">
    <property type="entry name" value="SAM-dependent_MTases_sf"/>
</dbReference>
<evidence type="ECO:0000256" key="7">
    <source>
        <dbReference type="SAM" id="Coils"/>
    </source>
</evidence>
<evidence type="ECO:0000256" key="2">
    <source>
        <dbReference type="ARBA" id="ARBA00012534"/>
    </source>
</evidence>